<organism evidence="2 3">
    <name type="scientific">Microbacterium oryzae</name>
    <dbReference type="NCBI Taxonomy" id="743009"/>
    <lineage>
        <taxon>Bacteria</taxon>
        <taxon>Bacillati</taxon>
        <taxon>Actinomycetota</taxon>
        <taxon>Actinomycetes</taxon>
        <taxon>Micrococcales</taxon>
        <taxon>Microbacteriaceae</taxon>
        <taxon>Microbacterium</taxon>
    </lineage>
</organism>
<dbReference type="OrthoDB" id="4479226at2"/>
<protein>
    <submittedName>
        <fullName evidence="2">Uncharacterized protein</fullName>
    </submittedName>
</protein>
<evidence type="ECO:0000256" key="1">
    <source>
        <dbReference type="SAM" id="Phobius"/>
    </source>
</evidence>
<keyword evidence="1" id="KW-0812">Transmembrane</keyword>
<keyword evidence="3" id="KW-1185">Reference proteome</keyword>
<proteinExistence type="predicted"/>
<keyword evidence="1" id="KW-1133">Transmembrane helix</keyword>
<gene>
    <name evidence="2" type="ORF">D7D94_07095</name>
</gene>
<dbReference type="Proteomes" id="UP000422989">
    <property type="component" value="Chromosome"/>
</dbReference>
<dbReference type="AlphaFoldDB" id="A0A6I6DZS3"/>
<feature type="transmembrane region" description="Helical" evidence="1">
    <location>
        <begin position="37"/>
        <end position="60"/>
    </location>
</feature>
<dbReference type="KEGG" id="moj:D7D94_07095"/>
<evidence type="ECO:0000313" key="3">
    <source>
        <dbReference type="Proteomes" id="UP000422989"/>
    </source>
</evidence>
<dbReference type="EMBL" id="CP032550">
    <property type="protein sequence ID" value="QGU27454.1"/>
    <property type="molecule type" value="Genomic_DNA"/>
</dbReference>
<dbReference type="RefSeq" id="WP_156241951.1">
    <property type="nucleotide sequence ID" value="NZ_BAAAZL010000004.1"/>
</dbReference>
<keyword evidence="1" id="KW-0472">Membrane</keyword>
<sequence>MTRRRWIAVTAGALVVGLILGAVIGRVVWPWSVGDDFWFAFWTGAPMAGILAIIAALIAFGPAYRSTRIAQENGAREQWWNRAQWALEMAASSRQSDREVANEALLALSAEATPMELAMITKTIAQLQDAGTEEGETLRTRQSISALRREIAAGAAEPISNREREQLELLRQEYERRFGKEAARRVMGRP</sequence>
<name>A0A6I6DZS3_9MICO</name>
<reference evidence="2 3" key="1">
    <citation type="submission" date="2018-09" db="EMBL/GenBank/DDBJ databases">
        <title>Whole genome sequencing of Microbacterium oryzae strain MB-10T.</title>
        <authorList>
            <person name="Das S.K."/>
        </authorList>
    </citation>
    <scope>NUCLEOTIDE SEQUENCE [LARGE SCALE GENOMIC DNA]</scope>
    <source>
        <strain evidence="2 3">MB-10</strain>
    </source>
</reference>
<evidence type="ECO:0000313" key="2">
    <source>
        <dbReference type="EMBL" id="QGU27454.1"/>
    </source>
</evidence>
<accession>A0A6I6DZS3</accession>